<reference evidence="7" key="1">
    <citation type="submission" date="2021-03" db="EMBL/GenBank/DDBJ databases">
        <title>Leucobacter chromiisoli sp. nov., isolated from chromium-containing soil of chemical plant.</title>
        <authorList>
            <person name="Xu Z."/>
        </authorList>
    </citation>
    <scope>NUCLEOTIDE SEQUENCE</scope>
    <source>
        <strain evidence="7">S27</strain>
    </source>
</reference>
<evidence type="ECO:0000256" key="3">
    <source>
        <dbReference type="ARBA" id="ARBA00022801"/>
    </source>
</evidence>
<dbReference type="GO" id="GO:0006284">
    <property type="term" value="P:base-excision repair"/>
    <property type="evidence" value="ECO:0007669"/>
    <property type="project" value="InterPro"/>
</dbReference>
<dbReference type="PANTHER" id="PTHR10429:SF0">
    <property type="entry name" value="DNA-3-METHYLADENINE GLYCOSYLASE"/>
    <property type="match status" value="1"/>
</dbReference>
<accession>A0A939MQ86</accession>
<keyword evidence="3 5" id="KW-0378">Hydrolase</keyword>
<evidence type="ECO:0000256" key="2">
    <source>
        <dbReference type="ARBA" id="ARBA00022763"/>
    </source>
</evidence>
<dbReference type="NCBIfam" id="TIGR00567">
    <property type="entry name" value="3mg"/>
    <property type="match status" value="1"/>
</dbReference>
<comment type="similarity">
    <text evidence="1 5">Belongs to the DNA glycosylase MPG family.</text>
</comment>
<dbReference type="EMBL" id="JAGDYM010000013">
    <property type="protein sequence ID" value="MBO1902616.1"/>
    <property type="molecule type" value="Genomic_DNA"/>
</dbReference>
<evidence type="ECO:0000256" key="1">
    <source>
        <dbReference type="ARBA" id="ARBA00009232"/>
    </source>
</evidence>
<dbReference type="CDD" id="cd00540">
    <property type="entry name" value="AAG"/>
    <property type="match status" value="1"/>
</dbReference>
<comment type="caution">
    <text evidence="7">The sequence shown here is derived from an EMBL/GenBank/DDBJ whole genome shotgun (WGS) entry which is preliminary data.</text>
</comment>
<dbReference type="Pfam" id="PF02245">
    <property type="entry name" value="Pur_DNA_glyco"/>
    <property type="match status" value="1"/>
</dbReference>
<feature type="region of interest" description="Disordered" evidence="6">
    <location>
        <begin position="51"/>
        <end position="70"/>
    </location>
</feature>
<dbReference type="PANTHER" id="PTHR10429">
    <property type="entry name" value="DNA-3-METHYLADENINE GLYCOSYLASE"/>
    <property type="match status" value="1"/>
</dbReference>
<keyword evidence="2 5" id="KW-0227">DNA damage</keyword>
<evidence type="ECO:0000313" key="8">
    <source>
        <dbReference type="Proteomes" id="UP000664382"/>
    </source>
</evidence>
<organism evidence="7 8">
    <name type="scientific">Leucobacter weissii</name>
    <dbReference type="NCBI Taxonomy" id="1983706"/>
    <lineage>
        <taxon>Bacteria</taxon>
        <taxon>Bacillati</taxon>
        <taxon>Actinomycetota</taxon>
        <taxon>Actinomycetes</taxon>
        <taxon>Micrococcales</taxon>
        <taxon>Microbacteriaceae</taxon>
        <taxon>Leucobacter</taxon>
    </lineage>
</organism>
<protein>
    <recommendedName>
        <fullName evidence="5">Putative 3-methyladenine DNA glycosylase</fullName>
        <ecNumber evidence="5">3.2.2.-</ecNumber>
    </recommendedName>
</protein>
<proteinExistence type="inferred from homology"/>
<sequence>MDRSFFQPPALEVAPRLLGARLTVRAEGVEGDAAAVTIRITEVEAYHGVGVPGPYDAGSHSRDRRTERNASMFGPPGHAYVYLSYGLHFALNLVCSPAGTASGVLIRSGEVIDGRGAAELRRAPARGSAPVPAHRLARGPGNLARALGITRETHDGRDLFDSPFHLHGAGPADLRSAIASGPRVGVSGEAGGPAFPWRFWISGDPTVSAFRRGRGAPRPPER</sequence>
<dbReference type="InterPro" id="IPR011034">
    <property type="entry name" value="Formyl_transferase-like_C_sf"/>
</dbReference>
<dbReference type="Proteomes" id="UP000664382">
    <property type="component" value="Unassembled WGS sequence"/>
</dbReference>
<evidence type="ECO:0000256" key="4">
    <source>
        <dbReference type="ARBA" id="ARBA00023204"/>
    </source>
</evidence>
<dbReference type="EC" id="3.2.2.-" evidence="5"/>
<name>A0A939MQ86_9MICO</name>
<keyword evidence="8" id="KW-1185">Reference proteome</keyword>
<keyword evidence="4 5" id="KW-0234">DNA repair</keyword>
<evidence type="ECO:0000256" key="5">
    <source>
        <dbReference type="HAMAP-Rule" id="MF_00527"/>
    </source>
</evidence>
<dbReference type="HAMAP" id="MF_00527">
    <property type="entry name" value="3MGH"/>
    <property type="match status" value="1"/>
</dbReference>
<dbReference type="Gene3D" id="3.10.300.10">
    <property type="entry name" value="Methylpurine-DNA glycosylase (MPG)"/>
    <property type="match status" value="1"/>
</dbReference>
<evidence type="ECO:0000256" key="6">
    <source>
        <dbReference type="SAM" id="MobiDB-lite"/>
    </source>
</evidence>
<dbReference type="GO" id="GO:0003905">
    <property type="term" value="F:alkylbase DNA N-glycosylase activity"/>
    <property type="evidence" value="ECO:0007669"/>
    <property type="project" value="InterPro"/>
</dbReference>
<evidence type="ECO:0000313" key="7">
    <source>
        <dbReference type="EMBL" id="MBO1902616.1"/>
    </source>
</evidence>
<dbReference type="AlphaFoldDB" id="A0A939MQ86"/>
<dbReference type="InterPro" id="IPR003180">
    <property type="entry name" value="MPG"/>
</dbReference>
<dbReference type="RefSeq" id="WP_208098373.1">
    <property type="nucleotide sequence ID" value="NZ_JAGDYM010000013.1"/>
</dbReference>
<gene>
    <name evidence="7" type="ORF">J4H92_11720</name>
</gene>
<dbReference type="NCBIfam" id="NF002003">
    <property type="entry name" value="PRK00802.1-3"/>
    <property type="match status" value="1"/>
</dbReference>
<feature type="compositionally biased region" description="Basic and acidic residues" evidence="6">
    <location>
        <begin position="59"/>
        <end position="68"/>
    </location>
</feature>
<dbReference type="InterPro" id="IPR036995">
    <property type="entry name" value="MPG_sf"/>
</dbReference>
<dbReference type="GO" id="GO:0003677">
    <property type="term" value="F:DNA binding"/>
    <property type="evidence" value="ECO:0007669"/>
    <property type="project" value="InterPro"/>
</dbReference>
<keyword evidence="7" id="KW-0326">Glycosidase</keyword>
<dbReference type="SUPFAM" id="SSF50486">
    <property type="entry name" value="FMT C-terminal domain-like"/>
    <property type="match status" value="1"/>
</dbReference>